<accession>A0ABY7MV68</accession>
<evidence type="ECO:0000313" key="4">
    <source>
        <dbReference type="Proteomes" id="UP001179614"/>
    </source>
</evidence>
<reference evidence="3" key="1">
    <citation type="submission" date="2021-12" db="EMBL/GenBank/DDBJ databases">
        <title>Bradyrhizobium xenonodulans sp. nov.</title>
        <authorList>
            <person name="Claassens R."/>
            <person name="Venter S.N."/>
            <person name="Beukes C.W."/>
            <person name="Stepkowski T."/>
            <person name="Steenkamp E.T."/>
        </authorList>
    </citation>
    <scope>NUCLEOTIDE SEQUENCE</scope>
    <source>
        <strain evidence="3">14AB</strain>
    </source>
</reference>
<keyword evidence="4" id="KW-1185">Reference proteome</keyword>
<evidence type="ECO:0000256" key="1">
    <source>
        <dbReference type="SAM" id="MobiDB-lite"/>
    </source>
</evidence>
<evidence type="ECO:0000256" key="2">
    <source>
        <dbReference type="SAM" id="Phobius"/>
    </source>
</evidence>
<gene>
    <name evidence="3" type="ORF">I3J27_18355</name>
</gene>
<feature type="region of interest" description="Disordered" evidence="1">
    <location>
        <begin position="178"/>
        <end position="198"/>
    </location>
</feature>
<name>A0ABY7MV68_9BRAD</name>
<dbReference type="Proteomes" id="UP001179614">
    <property type="component" value="Chromosome"/>
</dbReference>
<dbReference type="RefSeq" id="WP_270172077.1">
    <property type="nucleotide sequence ID" value="NZ_CP089391.1"/>
</dbReference>
<keyword evidence="2" id="KW-1133">Transmembrane helix</keyword>
<sequence length="198" mass="21947">MIEMKWVTTPEWTTAVATVVQTVAVVATVGVAAIEYFGHKKQDVRTERESVIKLFAEEPAEVQKLRELAFKLAECIKENPEDPSLGTHGCPNPFPSEDEASQQLQPLLAYIGKVSLCRRAGICEIELSNVLYCEDAKNAVVVTQRHPGILVIETAPRKDMIDYTAFYDDCQRVVLRPRPTARMTNERDSSGSVAGAKP</sequence>
<dbReference type="EMBL" id="CP089391">
    <property type="protein sequence ID" value="WBL82295.1"/>
    <property type="molecule type" value="Genomic_DNA"/>
</dbReference>
<keyword evidence="2" id="KW-0812">Transmembrane</keyword>
<protein>
    <submittedName>
        <fullName evidence="3">Uncharacterized protein</fullName>
    </submittedName>
</protein>
<organism evidence="3 4">
    <name type="scientific">Bradyrhizobium xenonodulans</name>
    <dbReference type="NCBI Taxonomy" id="2736875"/>
    <lineage>
        <taxon>Bacteria</taxon>
        <taxon>Pseudomonadati</taxon>
        <taxon>Pseudomonadota</taxon>
        <taxon>Alphaproteobacteria</taxon>
        <taxon>Hyphomicrobiales</taxon>
        <taxon>Nitrobacteraceae</taxon>
        <taxon>Bradyrhizobium</taxon>
    </lineage>
</organism>
<keyword evidence="2" id="KW-0472">Membrane</keyword>
<proteinExistence type="predicted"/>
<evidence type="ECO:0000313" key="3">
    <source>
        <dbReference type="EMBL" id="WBL82295.1"/>
    </source>
</evidence>
<feature type="transmembrane region" description="Helical" evidence="2">
    <location>
        <begin position="12"/>
        <end position="38"/>
    </location>
</feature>